<feature type="compositionally biased region" description="Basic and acidic residues" evidence="1">
    <location>
        <begin position="16"/>
        <end position="35"/>
    </location>
</feature>
<keyword evidence="2" id="KW-0812">Transmembrane</keyword>
<evidence type="ECO:0000313" key="3">
    <source>
        <dbReference type="EMBL" id="SDN50282.1"/>
    </source>
</evidence>
<dbReference type="RefSeq" id="WP_093661158.1">
    <property type="nucleotide sequence ID" value="NZ_FNHI01000028.1"/>
</dbReference>
<gene>
    <name evidence="3" type="ORF">SAMN05444921_12886</name>
</gene>
<feature type="transmembrane region" description="Helical" evidence="2">
    <location>
        <begin position="113"/>
        <end position="134"/>
    </location>
</feature>
<keyword evidence="4" id="KW-1185">Reference proteome</keyword>
<accession>A0A1H0BXE1</accession>
<dbReference type="GeneID" id="40833622"/>
<organism evidence="3 4">
    <name type="scientific">Streptomyces wuyuanensis</name>
    <dbReference type="NCBI Taxonomy" id="1196353"/>
    <lineage>
        <taxon>Bacteria</taxon>
        <taxon>Bacillati</taxon>
        <taxon>Actinomycetota</taxon>
        <taxon>Actinomycetes</taxon>
        <taxon>Kitasatosporales</taxon>
        <taxon>Streptomycetaceae</taxon>
        <taxon>Streptomyces</taxon>
    </lineage>
</organism>
<dbReference type="EMBL" id="FNHI01000028">
    <property type="protein sequence ID" value="SDN50282.1"/>
    <property type="molecule type" value="Genomic_DNA"/>
</dbReference>
<keyword evidence="2" id="KW-1133">Transmembrane helix</keyword>
<dbReference type="Proteomes" id="UP000199063">
    <property type="component" value="Unassembled WGS sequence"/>
</dbReference>
<dbReference type="STRING" id="1196353.SAMN05444921_12886"/>
<name>A0A1H0BXE1_9ACTN</name>
<dbReference type="AlphaFoldDB" id="A0A1H0BXE1"/>
<reference evidence="4" key="1">
    <citation type="submission" date="2016-10" db="EMBL/GenBank/DDBJ databases">
        <authorList>
            <person name="Varghese N."/>
            <person name="Submissions S."/>
        </authorList>
    </citation>
    <scope>NUCLEOTIDE SEQUENCE [LARGE SCALE GENOMIC DNA]</scope>
    <source>
        <strain evidence="4">CGMCC 4.7042</strain>
    </source>
</reference>
<feature type="compositionally biased region" description="Low complexity" evidence="1">
    <location>
        <begin position="36"/>
        <end position="80"/>
    </location>
</feature>
<dbReference type="OrthoDB" id="3851768at2"/>
<evidence type="ECO:0000256" key="2">
    <source>
        <dbReference type="SAM" id="Phobius"/>
    </source>
</evidence>
<evidence type="ECO:0000256" key="1">
    <source>
        <dbReference type="SAM" id="MobiDB-lite"/>
    </source>
</evidence>
<keyword evidence="2" id="KW-0472">Membrane</keyword>
<evidence type="ECO:0000313" key="4">
    <source>
        <dbReference type="Proteomes" id="UP000199063"/>
    </source>
</evidence>
<sequence>MTEQIRPNPSSAAAPAEHDPAPAEAATEPRPDAAEPRASAPAEPAPARADAAPADQPSADGAADSPPAAPSADVERAVAAVPPPPEAPASGAVAAGAPVAAGRSGKRRALRAVARWTAAVLVCGGLGAGTAYGITSMERTDVPGLATESDGRWDYPRLALPALPEGSPRPFTSGNRHEIHHADLRDLLLPAPVGATVDKELNGGWVSTDRYVSEYVEDRRAGLRQALDDSAVRHIAARGWTMPDGTTSRVYLLRFNSADMADDYMDRKIGGGLSPDTALASAPDEVGVDEKWESGSAADGRSAVSVYTESKPIGPEHTRQAYVVAGDTVALIVHTRKGEALSVPFHQTVVLQNQLLG</sequence>
<protein>
    <submittedName>
        <fullName evidence="3">Uncharacterized protein</fullName>
    </submittedName>
</protein>
<proteinExistence type="predicted"/>
<feature type="region of interest" description="Disordered" evidence="1">
    <location>
        <begin position="1"/>
        <end position="92"/>
    </location>
</feature>